<evidence type="ECO:0000256" key="1">
    <source>
        <dbReference type="SAM" id="Phobius"/>
    </source>
</evidence>
<evidence type="ECO:0000313" key="2">
    <source>
        <dbReference type="EMBL" id="KAL0910143.1"/>
    </source>
</evidence>
<keyword evidence="1" id="KW-0472">Membrane</keyword>
<evidence type="ECO:0000313" key="3">
    <source>
        <dbReference type="Proteomes" id="UP001552299"/>
    </source>
</evidence>
<comment type="caution">
    <text evidence="2">The sequence shown here is derived from an EMBL/GenBank/DDBJ whole genome shotgun (WGS) entry which is preliminary data.</text>
</comment>
<dbReference type="Proteomes" id="UP001552299">
    <property type="component" value="Unassembled WGS sequence"/>
</dbReference>
<feature type="transmembrane region" description="Helical" evidence="1">
    <location>
        <begin position="326"/>
        <end position="344"/>
    </location>
</feature>
<dbReference type="EMBL" id="JANQDX010000016">
    <property type="protein sequence ID" value="KAL0910143.1"/>
    <property type="molecule type" value="Genomic_DNA"/>
</dbReference>
<name>A0ABD0UBQ9_DENTH</name>
<keyword evidence="3" id="KW-1185">Reference proteome</keyword>
<keyword evidence="1" id="KW-0812">Transmembrane</keyword>
<evidence type="ECO:0008006" key="4">
    <source>
        <dbReference type="Google" id="ProtNLM"/>
    </source>
</evidence>
<dbReference type="PANTHER" id="PTHR35469">
    <property type="entry name" value="TRANSMEMBRANE PROTEIN"/>
    <property type="match status" value="1"/>
</dbReference>
<dbReference type="PANTHER" id="PTHR35469:SF4">
    <property type="entry name" value="TRANSMEMBRANE PROTEIN"/>
    <property type="match status" value="1"/>
</dbReference>
<feature type="transmembrane region" description="Helical" evidence="1">
    <location>
        <begin position="294"/>
        <end position="314"/>
    </location>
</feature>
<dbReference type="AlphaFoldDB" id="A0ABD0UBQ9"/>
<reference evidence="2 3" key="1">
    <citation type="journal article" date="2024" name="Plant Biotechnol. J.">
        <title>Dendrobium thyrsiflorum genome and its molecular insights into genes involved in important horticultural traits.</title>
        <authorList>
            <person name="Chen B."/>
            <person name="Wang J.Y."/>
            <person name="Zheng P.J."/>
            <person name="Li K.L."/>
            <person name="Liang Y.M."/>
            <person name="Chen X.F."/>
            <person name="Zhang C."/>
            <person name="Zhao X."/>
            <person name="He X."/>
            <person name="Zhang G.Q."/>
            <person name="Liu Z.J."/>
            <person name="Xu Q."/>
        </authorList>
    </citation>
    <scope>NUCLEOTIDE SEQUENCE [LARGE SCALE GENOMIC DNA]</scope>
    <source>
        <strain evidence="2">GZMU011</strain>
    </source>
</reference>
<gene>
    <name evidence="2" type="ORF">M5K25_021086</name>
</gene>
<accession>A0ABD0UBQ9</accession>
<protein>
    <recommendedName>
        <fullName evidence="4">Reverse transcriptase zinc-binding domain-containing protein</fullName>
    </recommendedName>
</protein>
<keyword evidence="1" id="KW-1133">Transmembrane helix</keyword>
<sequence length="388" mass="43819">MFIQDGRWDVGKLMLFFGKELVDLISNIRICQNSVEDIMELKWNLSGKTISALIREEAAVKIVELDPYAWIHKVKLNVKVELFIWRLCKGAIPRADFLMKRKLGKDFMMVKLYFSVLWFSWNYRNKAKHGKSEDSASTIAANAISFVGMDKRSMVLSGYWDAAASREDITSTGTPKHYHSEDIVGNILDSSNKQEPALKPDAGGLLKFEAESENPKVAANYFSTEQKNEVAYNENNKTRRGENISKQPFTTSMLKKPEGHDDSRATNAAQNAIFTTFTPTNISHSVLATENIRLLFTIVMAVLVVSSYNGFMIGGRLLSSIISFRPLLLVLLTDVTIILGWVFLNQGIRQKPEIDARNALPEDEGWPNYVGKILEVGQVIFTVDYAFW</sequence>
<proteinExistence type="predicted"/>
<organism evidence="2 3">
    <name type="scientific">Dendrobium thyrsiflorum</name>
    <name type="common">Pinecone-like raceme dendrobium</name>
    <name type="synonym">Orchid</name>
    <dbReference type="NCBI Taxonomy" id="117978"/>
    <lineage>
        <taxon>Eukaryota</taxon>
        <taxon>Viridiplantae</taxon>
        <taxon>Streptophyta</taxon>
        <taxon>Embryophyta</taxon>
        <taxon>Tracheophyta</taxon>
        <taxon>Spermatophyta</taxon>
        <taxon>Magnoliopsida</taxon>
        <taxon>Liliopsida</taxon>
        <taxon>Asparagales</taxon>
        <taxon>Orchidaceae</taxon>
        <taxon>Epidendroideae</taxon>
        <taxon>Malaxideae</taxon>
        <taxon>Dendrobiinae</taxon>
        <taxon>Dendrobium</taxon>
    </lineage>
</organism>